<dbReference type="NCBIfam" id="TIGR01509">
    <property type="entry name" value="HAD-SF-IA-v3"/>
    <property type="match status" value="1"/>
</dbReference>
<dbReference type="AlphaFoldDB" id="A0A5M7CCR5"/>
<dbReference type="InterPro" id="IPR023214">
    <property type="entry name" value="HAD_sf"/>
</dbReference>
<protein>
    <submittedName>
        <fullName evidence="1">HAD-IA family hydrolase</fullName>
    </submittedName>
</protein>
<dbReference type="PRINTS" id="PR00413">
    <property type="entry name" value="HADHALOGNASE"/>
</dbReference>
<gene>
    <name evidence="1" type="ORF">F1721_01915</name>
</gene>
<accession>A0A5M7CCR5</accession>
<dbReference type="PANTHER" id="PTHR43611">
    <property type="entry name" value="ALPHA-D-GLUCOSE 1-PHOSPHATE PHOSPHATASE"/>
    <property type="match status" value="1"/>
</dbReference>
<proteinExistence type="predicted"/>
<sequence length="207" mass="21830">MIGMAAFDAVLCDLDGVLRWWDPAIMRDAERAGGLAPGALAEVAFAPRLVEPAITGVQTDEEWREAIAVELAEVCGVDAARAVVAQWSEPHGEVVEEVAEILGGVGVPVVLVSNATSRLESDLAALGVLDLFDAVVNSSRVGVAKPDPRIYRFAAERAGAELDRCLFVDDTPANVEAARALGMTGVHYRNPAELRDVLTAGRRASAG</sequence>
<dbReference type="OrthoDB" id="9797415at2"/>
<dbReference type="GO" id="GO:0016787">
    <property type="term" value="F:hydrolase activity"/>
    <property type="evidence" value="ECO:0007669"/>
    <property type="project" value="UniProtKB-KW"/>
</dbReference>
<organism evidence="1 2">
    <name type="scientific">Saccharopolyspora hirsuta</name>
    <dbReference type="NCBI Taxonomy" id="1837"/>
    <lineage>
        <taxon>Bacteria</taxon>
        <taxon>Bacillati</taxon>
        <taxon>Actinomycetota</taxon>
        <taxon>Actinomycetes</taxon>
        <taxon>Pseudonocardiales</taxon>
        <taxon>Pseudonocardiaceae</taxon>
        <taxon>Saccharopolyspora</taxon>
    </lineage>
</organism>
<dbReference type="InterPro" id="IPR036412">
    <property type="entry name" value="HAD-like_sf"/>
</dbReference>
<dbReference type="EMBL" id="VWPH01000001">
    <property type="protein sequence ID" value="KAA5838227.1"/>
    <property type="molecule type" value="Genomic_DNA"/>
</dbReference>
<dbReference type="Proteomes" id="UP000323946">
    <property type="component" value="Unassembled WGS sequence"/>
</dbReference>
<dbReference type="PANTHER" id="PTHR43611:SF3">
    <property type="entry name" value="FLAVIN MONONUCLEOTIDE HYDROLASE 1, CHLOROPLATIC"/>
    <property type="match status" value="1"/>
</dbReference>
<dbReference type="InterPro" id="IPR006439">
    <property type="entry name" value="HAD-SF_hydro_IA"/>
</dbReference>
<dbReference type="Pfam" id="PF00702">
    <property type="entry name" value="Hydrolase"/>
    <property type="match status" value="1"/>
</dbReference>
<reference evidence="1 2" key="1">
    <citation type="submission" date="2019-09" db="EMBL/GenBank/DDBJ databases">
        <title>Draft genome sequence of the thermophilic Saccharopolyspora hirsuta VKM Ac-666T.</title>
        <authorList>
            <person name="Lobastova T.G."/>
            <person name="Fokina V."/>
            <person name="Bragin E.Y."/>
            <person name="Shtratnikova V.Y."/>
            <person name="Starodumova I.P."/>
            <person name="Tarlachkov S.V."/>
            <person name="Donova M.V."/>
        </authorList>
    </citation>
    <scope>NUCLEOTIDE SEQUENCE [LARGE SCALE GENOMIC DNA]</scope>
    <source>
        <strain evidence="1 2">VKM Ac-666</strain>
    </source>
</reference>
<keyword evidence="1" id="KW-0378">Hydrolase</keyword>
<dbReference type="NCBIfam" id="TIGR01549">
    <property type="entry name" value="HAD-SF-IA-v1"/>
    <property type="match status" value="1"/>
</dbReference>
<keyword evidence="2" id="KW-1185">Reference proteome</keyword>
<evidence type="ECO:0000313" key="1">
    <source>
        <dbReference type="EMBL" id="KAA5838227.1"/>
    </source>
</evidence>
<name>A0A5M7CCR5_SACHI</name>
<dbReference type="SUPFAM" id="SSF56784">
    <property type="entry name" value="HAD-like"/>
    <property type="match status" value="1"/>
</dbReference>
<comment type="caution">
    <text evidence="1">The sequence shown here is derived from an EMBL/GenBank/DDBJ whole genome shotgun (WGS) entry which is preliminary data.</text>
</comment>
<dbReference type="Gene3D" id="3.40.50.1000">
    <property type="entry name" value="HAD superfamily/HAD-like"/>
    <property type="match status" value="1"/>
</dbReference>
<evidence type="ECO:0000313" key="2">
    <source>
        <dbReference type="Proteomes" id="UP000323946"/>
    </source>
</evidence>